<evidence type="ECO:0000313" key="2">
    <source>
        <dbReference type="Proteomes" id="UP001597182"/>
    </source>
</evidence>
<protein>
    <submittedName>
        <fullName evidence="1">Uncharacterized protein</fullName>
    </submittedName>
</protein>
<proteinExistence type="predicted"/>
<evidence type="ECO:0000313" key="1">
    <source>
        <dbReference type="EMBL" id="MFD1233458.1"/>
    </source>
</evidence>
<gene>
    <name evidence="1" type="ORF">ACFQ34_09210</name>
</gene>
<comment type="caution">
    <text evidence="1">The sequence shown here is derived from an EMBL/GenBank/DDBJ whole genome shotgun (WGS) entry which is preliminary data.</text>
</comment>
<organism evidence="1 2">
    <name type="scientific">Pseudonocardia benzenivorans</name>
    <dbReference type="NCBI Taxonomy" id="228005"/>
    <lineage>
        <taxon>Bacteria</taxon>
        <taxon>Bacillati</taxon>
        <taxon>Actinomycetota</taxon>
        <taxon>Actinomycetes</taxon>
        <taxon>Pseudonocardiales</taxon>
        <taxon>Pseudonocardiaceae</taxon>
        <taxon>Pseudonocardia</taxon>
    </lineage>
</organism>
<reference evidence="2" key="1">
    <citation type="journal article" date="2019" name="Int. J. Syst. Evol. Microbiol.">
        <title>The Global Catalogue of Microorganisms (GCM) 10K type strain sequencing project: providing services to taxonomists for standard genome sequencing and annotation.</title>
        <authorList>
            <consortium name="The Broad Institute Genomics Platform"/>
            <consortium name="The Broad Institute Genome Sequencing Center for Infectious Disease"/>
            <person name="Wu L."/>
            <person name="Ma J."/>
        </authorList>
    </citation>
    <scope>NUCLEOTIDE SEQUENCE [LARGE SCALE GENOMIC DNA]</scope>
    <source>
        <strain evidence="2">CCUG 49018</strain>
    </source>
</reference>
<accession>A0ABW3VFG5</accession>
<dbReference type="EMBL" id="JBHTMB010000063">
    <property type="protein sequence ID" value="MFD1233458.1"/>
    <property type="molecule type" value="Genomic_DNA"/>
</dbReference>
<name>A0ABW3VFG5_9PSEU</name>
<sequence>MSVAEVRAALAEVAELTRTAGELAALARERIDAAVRVLAELSRQHPESLVPKGLAGAVDELDRGHGHLATALTAVGDLDARL</sequence>
<dbReference type="Proteomes" id="UP001597182">
    <property type="component" value="Unassembled WGS sequence"/>
</dbReference>
<dbReference type="RefSeq" id="WP_013677162.1">
    <property type="nucleotide sequence ID" value="NZ_BAABKS010000053.1"/>
</dbReference>
<keyword evidence="2" id="KW-1185">Reference proteome</keyword>